<name>A0AA38WMU0_9ASTR</name>
<proteinExistence type="predicted"/>
<protein>
    <recommendedName>
        <fullName evidence="3">ATP-dependent DNA helicase</fullName>
    </recommendedName>
</protein>
<dbReference type="Proteomes" id="UP001172457">
    <property type="component" value="Chromosome 1"/>
</dbReference>
<dbReference type="PANTHER" id="PTHR10492:SF94">
    <property type="entry name" value="ATP-DEPENDENT DNA HELICASE"/>
    <property type="match status" value="1"/>
</dbReference>
<dbReference type="AlphaFoldDB" id="A0AA38WMU0"/>
<evidence type="ECO:0000313" key="1">
    <source>
        <dbReference type="EMBL" id="KAJ9567032.1"/>
    </source>
</evidence>
<evidence type="ECO:0000313" key="2">
    <source>
        <dbReference type="Proteomes" id="UP001172457"/>
    </source>
</evidence>
<organism evidence="1 2">
    <name type="scientific">Centaurea solstitialis</name>
    <name type="common">yellow star-thistle</name>
    <dbReference type="NCBI Taxonomy" id="347529"/>
    <lineage>
        <taxon>Eukaryota</taxon>
        <taxon>Viridiplantae</taxon>
        <taxon>Streptophyta</taxon>
        <taxon>Embryophyta</taxon>
        <taxon>Tracheophyta</taxon>
        <taxon>Spermatophyta</taxon>
        <taxon>Magnoliopsida</taxon>
        <taxon>eudicotyledons</taxon>
        <taxon>Gunneridae</taxon>
        <taxon>Pentapetalae</taxon>
        <taxon>asterids</taxon>
        <taxon>campanulids</taxon>
        <taxon>Asterales</taxon>
        <taxon>Asteraceae</taxon>
        <taxon>Carduoideae</taxon>
        <taxon>Cardueae</taxon>
        <taxon>Centaureinae</taxon>
        <taxon>Centaurea</taxon>
    </lineage>
</organism>
<reference evidence="1" key="1">
    <citation type="submission" date="2023-03" db="EMBL/GenBank/DDBJ databases">
        <title>Chromosome-scale reference genome and RAD-based genetic map of yellow starthistle (Centaurea solstitialis) reveal putative structural variation and QTLs associated with invader traits.</title>
        <authorList>
            <person name="Reatini B."/>
            <person name="Cang F.A."/>
            <person name="Jiang Q."/>
            <person name="Mckibben M.T.W."/>
            <person name="Barker M.S."/>
            <person name="Rieseberg L.H."/>
            <person name="Dlugosch K.M."/>
        </authorList>
    </citation>
    <scope>NUCLEOTIDE SEQUENCE</scope>
    <source>
        <strain evidence="1">CAN-66</strain>
        <tissue evidence="1">Leaf</tissue>
    </source>
</reference>
<evidence type="ECO:0008006" key="3">
    <source>
        <dbReference type="Google" id="ProtNLM"/>
    </source>
</evidence>
<gene>
    <name evidence="1" type="ORF">OSB04_002998</name>
</gene>
<accession>A0AA38WMU0</accession>
<dbReference type="EMBL" id="JARYMX010000001">
    <property type="protein sequence ID" value="KAJ9567032.1"/>
    <property type="molecule type" value="Genomic_DNA"/>
</dbReference>
<dbReference type="PANTHER" id="PTHR10492">
    <property type="match status" value="1"/>
</dbReference>
<comment type="caution">
    <text evidence="1">The sequence shown here is derived from an EMBL/GenBank/DDBJ whole genome shotgun (WGS) entry which is preliminary data.</text>
</comment>
<keyword evidence="2" id="KW-1185">Reference proteome</keyword>
<sequence>MRGRLVSANPSEGEHYYLRLLLSHISGPTCFENLYTIKGILHSTFPLERGLIETDDNLSHCLAEASVFQFASALRRLFATILIYCEPGDVRKLWDEQYDSLSEDYRRHHENVEGVQDMVLTGIVDFLQSIGKNLDDFDLPSLNTAATLESRGFRESIIVESEDLRARNSLNPDQMHVFDEIMRHVDNDWPGVFFVDGPGGTGKKHFCTNLCLLMFVPTDLLHSRRLHWVLPLITC</sequence>